<accession>A0A6J4JAV3</accession>
<organism evidence="1">
    <name type="scientific">uncultured Actinomycetospora sp</name>
    <dbReference type="NCBI Taxonomy" id="1135996"/>
    <lineage>
        <taxon>Bacteria</taxon>
        <taxon>Bacillati</taxon>
        <taxon>Actinomycetota</taxon>
        <taxon>Actinomycetes</taxon>
        <taxon>Pseudonocardiales</taxon>
        <taxon>Pseudonocardiaceae</taxon>
        <taxon>Actinomycetospora</taxon>
        <taxon>environmental samples</taxon>
    </lineage>
</organism>
<name>A0A6J4JAV3_9PSEU</name>
<feature type="non-terminal residue" evidence="1">
    <location>
        <position position="1"/>
    </location>
</feature>
<proteinExistence type="predicted"/>
<protein>
    <submittedName>
        <fullName evidence="1">Uncharacterized protein</fullName>
    </submittedName>
</protein>
<sequence length="32" mass="3629">DGEGHGRPAARRHVLRPVLVRRRSAPFRGRPV</sequence>
<reference evidence="1" key="1">
    <citation type="submission" date="2020-02" db="EMBL/GenBank/DDBJ databases">
        <authorList>
            <person name="Meier V. D."/>
        </authorList>
    </citation>
    <scope>NUCLEOTIDE SEQUENCE</scope>
    <source>
        <strain evidence="1">AVDCRST_MAG54</strain>
    </source>
</reference>
<gene>
    <name evidence="1" type="ORF">AVDCRST_MAG54-3038</name>
</gene>
<dbReference type="AlphaFoldDB" id="A0A6J4JAV3"/>
<dbReference type="EMBL" id="CADCTH010000384">
    <property type="protein sequence ID" value="CAA9271722.1"/>
    <property type="molecule type" value="Genomic_DNA"/>
</dbReference>
<evidence type="ECO:0000313" key="1">
    <source>
        <dbReference type="EMBL" id="CAA9271722.1"/>
    </source>
</evidence>
<feature type="non-terminal residue" evidence="1">
    <location>
        <position position="32"/>
    </location>
</feature>